<dbReference type="PANTHER" id="PTHR43280">
    <property type="entry name" value="ARAC-FAMILY TRANSCRIPTIONAL REGULATOR"/>
    <property type="match status" value="1"/>
</dbReference>
<evidence type="ECO:0000313" key="5">
    <source>
        <dbReference type="EMBL" id="QDU32443.1"/>
    </source>
</evidence>
<reference evidence="5 6" key="1">
    <citation type="submission" date="2019-02" db="EMBL/GenBank/DDBJ databases">
        <title>Deep-cultivation of Planctomycetes and their phenomic and genomic characterization uncovers novel biology.</title>
        <authorList>
            <person name="Wiegand S."/>
            <person name="Jogler M."/>
            <person name="Boedeker C."/>
            <person name="Pinto D."/>
            <person name="Vollmers J."/>
            <person name="Rivas-Marin E."/>
            <person name="Kohn T."/>
            <person name="Peeters S.H."/>
            <person name="Heuer A."/>
            <person name="Rast P."/>
            <person name="Oberbeckmann S."/>
            <person name="Bunk B."/>
            <person name="Jeske O."/>
            <person name="Meyerdierks A."/>
            <person name="Storesund J.E."/>
            <person name="Kallscheuer N."/>
            <person name="Luecker S."/>
            <person name="Lage O.M."/>
            <person name="Pohl T."/>
            <person name="Merkel B.J."/>
            <person name="Hornburger P."/>
            <person name="Mueller R.-W."/>
            <person name="Bruemmer F."/>
            <person name="Labrenz M."/>
            <person name="Spormann A.M."/>
            <person name="Op den Camp H."/>
            <person name="Overmann J."/>
            <person name="Amann R."/>
            <person name="Jetten M.S.M."/>
            <person name="Mascher T."/>
            <person name="Medema M.H."/>
            <person name="Devos D.P."/>
            <person name="Kaster A.-K."/>
            <person name="Ovreas L."/>
            <person name="Rohde M."/>
            <person name="Galperin M.Y."/>
            <person name="Jogler C."/>
        </authorList>
    </citation>
    <scope>NUCLEOTIDE SEQUENCE [LARGE SCALE GENOMIC DNA]</scope>
    <source>
        <strain evidence="5 6">KS4</strain>
    </source>
</reference>
<dbReference type="Pfam" id="PF12833">
    <property type="entry name" value="HTH_18"/>
    <property type="match status" value="1"/>
</dbReference>
<dbReference type="SUPFAM" id="SSF46689">
    <property type="entry name" value="Homeodomain-like"/>
    <property type="match status" value="2"/>
</dbReference>
<feature type="domain" description="HTH araC/xylS-type" evidence="4">
    <location>
        <begin position="175"/>
        <end position="273"/>
    </location>
</feature>
<dbReference type="InterPro" id="IPR018060">
    <property type="entry name" value="HTH_AraC"/>
</dbReference>
<keyword evidence="3" id="KW-0804">Transcription</keyword>
<gene>
    <name evidence="5" type="primary">btr_1</name>
    <name evidence="5" type="ORF">KS4_04750</name>
</gene>
<dbReference type="PANTHER" id="PTHR43280:SF2">
    <property type="entry name" value="HTH-TYPE TRANSCRIPTIONAL REGULATOR EXSA"/>
    <property type="match status" value="1"/>
</dbReference>
<dbReference type="OrthoDB" id="292662at2"/>
<dbReference type="InterPro" id="IPR009057">
    <property type="entry name" value="Homeodomain-like_sf"/>
</dbReference>
<dbReference type="Gene3D" id="1.10.10.60">
    <property type="entry name" value="Homeodomain-like"/>
    <property type="match status" value="2"/>
</dbReference>
<sequence>MNNPQTNLTPTLWHAQYAGLEAIPPGHPYWFENQDRTPTRSIVLQTSLQGSITYQDQQQTLIAPPNHLLIFVYGEPSAYGHPHLTHPSQTYQNLWLNLDGAGLIDHINLFRSRFSPVIDLSHNTAIIDHIQQIYRMVSPHKRTPPTTTASHIYKLINNLFVFSESRRNTTQSPVDRAVDQIINQPTYPWSLKTLAASVGCSREHLTRHFTQRIGIPPAQYLQNIRTERARQLLKHSNLSINEIAQTLGYTSMHTFARQIKSQTGLSPTNYRNQ</sequence>
<dbReference type="KEGG" id="pcor:KS4_04750"/>
<dbReference type="GO" id="GO:0043565">
    <property type="term" value="F:sequence-specific DNA binding"/>
    <property type="evidence" value="ECO:0007669"/>
    <property type="project" value="InterPro"/>
</dbReference>
<proteinExistence type="predicted"/>
<keyword evidence="1" id="KW-0805">Transcription regulation</keyword>
<keyword evidence="6" id="KW-1185">Reference proteome</keyword>
<organism evidence="5 6">
    <name type="scientific">Poriferisphaera corsica</name>
    <dbReference type="NCBI Taxonomy" id="2528020"/>
    <lineage>
        <taxon>Bacteria</taxon>
        <taxon>Pseudomonadati</taxon>
        <taxon>Planctomycetota</taxon>
        <taxon>Phycisphaerae</taxon>
        <taxon>Phycisphaerales</taxon>
        <taxon>Phycisphaeraceae</taxon>
        <taxon>Poriferisphaera</taxon>
    </lineage>
</organism>
<dbReference type="PROSITE" id="PS01124">
    <property type="entry name" value="HTH_ARAC_FAMILY_2"/>
    <property type="match status" value="1"/>
</dbReference>
<accession>A0A517YQD8</accession>
<evidence type="ECO:0000256" key="3">
    <source>
        <dbReference type="ARBA" id="ARBA00023163"/>
    </source>
</evidence>
<keyword evidence="2" id="KW-0238">DNA-binding</keyword>
<dbReference type="EMBL" id="CP036425">
    <property type="protein sequence ID" value="QDU32443.1"/>
    <property type="molecule type" value="Genomic_DNA"/>
</dbReference>
<evidence type="ECO:0000313" key="6">
    <source>
        <dbReference type="Proteomes" id="UP000317369"/>
    </source>
</evidence>
<evidence type="ECO:0000256" key="2">
    <source>
        <dbReference type="ARBA" id="ARBA00023125"/>
    </source>
</evidence>
<dbReference type="Proteomes" id="UP000317369">
    <property type="component" value="Chromosome"/>
</dbReference>
<protein>
    <submittedName>
        <fullName evidence="5">HTH-type transcriptional activator Btr</fullName>
    </submittedName>
</protein>
<dbReference type="PRINTS" id="PR00032">
    <property type="entry name" value="HTHARAC"/>
</dbReference>
<name>A0A517YQD8_9BACT</name>
<dbReference type="AlphaFoldDB" id="A0A517YQD8"/>
<evidence type="ECO:0000256" key="1">
    <source>
        <dbReference type="ARBA" id="ARBA00023015"/>
    </source>
</evidence>
<dbReference type="RefSeq" id="WP_145074044.1">
    <property type="nucleotide sequence ID" value="NZ_CP036425.1"/>
</dbReference>
<dbReference type="SMART" id="SM00342">
    <property type="entry name" value="HTH_ARAC"/>
    <property type="match status" value="1"/>
</dbReference>
<dbReference type="InterPro" id="IPR020449">
    <property type="entry name" value="Tscrpt_reg_AraC-type_HTH"/>
</dbReference>
<dbReference type="GO" id="GO:0003700">
    <property type="term" value="F:DNA-binding transcription factor activity"/>
    <property type="evidence" value="ECO:0007669"/>
    <property type="project" value="InterPro"/>
</dbReference>
<evidence type="ECO:0000259" key="4">
    <source>
        <dbReference type="PROSITE" id="PS01124"/>
    </source>
</evidence>